<organism evidence="3 4">
    <name type="scientific">Candidatus Limisoma faecipullorum</name>
    <dbReference type="NCBI Taxonomy" id="2840854"/>
    <lineage>
        <taxon>Bacteria</taxon>
        <taxon>Pseudomonadati</taxon>
        <taxon>Bacteroidota</taxon>
        <taxon>Bacteroidia</taxon>
        <taxon>Bacteroidales</taxon>
        <taxon>Candidatus Limisoma</taxon>
    </lineage>
</organism>
<feature type="chain" id="PRO_5038942746" description="DUF3300 domain-containing protein" evidence="2">
    <location>
        <begin position="21"/>
        <end position="355"/>
    </location>
</feature>
<feature type="signal peptide" evidence="2">
    <location>
        <begin position="1"/>
        <end position="20"/>
    </location>
</feature>
<reference evidence="3" key="2">
    <citation type="journal article" date="2021" name="PeerJ">
        <title>Extensive microbial diversity within the chicken gut microbiome revealed by metagenomics and culture.</title>
        <authorList>
            <person name="Gilroy R."/>
            <person name="Ravi A."/>
            <person name="Getino M."/>
            <person name="Pursley I."/>
            <person name="Horton D.L."/>
            <person name="Alikhan N.F."/>
            <person name="Baker D."/>
            <person name="Gharbi K."/>
            <person name="Hall N."/>
            <person name="Watson M."/>
            <person name="Adriaenssens E.M."/>
            <person name="Foster-Nyarko E."/>
            <person name="Jarju S."/>
            <person name="Secka A."/>
            <person name="Antonio M."/>
            <person name="Oren A."/>
            <person name="Chaudhuri R.R."/>
            <person name="La Ragione R."/>
            <person name="Hildebrand F."/>
            <person name="Pallen M.J."/>
        </authorList>
    </citation>
    <scope>NUCLEOTIDE SEQUENCE</scope>
    <source>
        <strain evidence="3">6919</strain>
    </source>
</reference>
<accession>A0A9D9NJP9</accession>
<protein>
    <recommendedName>
        <fullName evidence="5">DUF3300 domain-containing protein</fullName>
    </recommendedName>
</protein>
<feature type="compositionally biased region" description="Low complexity" evidence="1">
    <location>
        <begin position="298"/>
        <end position="328"/>
    </location>
</feature>
<evidence type="ECO:0000256" key="1">
    <source>
        <dbReference type="SAM" id="MobiDB-lite"/>
    </source>
</evidence>
<proteinExistence type="predicted"/>
<name>A0A9D9NJP9_9BACT</name>
<feature type="compositionally biased region" description="Polar residues" evidence="1">
    <location>
        <begin position="276"/>
        <end position="297"/>
    </location>
</feature>
<evidence type="ECO:0000313" key="3">
    <source>
        <dbReference type="EMBL" id="MBO8475593.1"/>
    </source>
</evidence>
<gene>
    <name evidence="3" type="ORF">IAB88_01210</name>
</gene>
<comment type="caution">
    <text evidence="3">The sequence shown here is derived from an EMBL/GenBank/DDBJ whole genome shotgun (WGS) entry which is preliminary data.</text>
</comment>
<evidence type="ECO:0000313" key="4">
    <source>
        <dbReference type="Proteomes" id="UP000823598"/>
    </source>
</evidence>
<dbReference type="AlphaFoldDB" id="A0A9D9NJP9"/>
<feature type="region of interest" description="Disordered" evidence="1">
    <location>
        <begin position="218"/>
        <end position="355"/>
    </location>
</feature>
<feature type="compositionally biased region" description="Gly residues" evidence="1">
    <location>
        <begin position="329"/>
        <end position="355"/>
    </location>
</feature>
<evidence type="ECO:0008006" key="5">
    <source>
        <dbReference type="Google" id="ProtNLM"/>
    </source>
</evidence>
<feature type="compositionally biased region" description="Polar residues" evidence="1">
    <location>
        <begin position="244"/>
        <end position="263"/>
    </location>
</feature>
<keyword evidence="2" id="KW-0732">Signal</keyword>
<evidence type="ECO:0000256" key="2">
    <source>
        <dbReference type="SAM" id="SignalP"/>
    </source>
</evidence>
<dbReference type="Proteomes" id="UP000823598">
    <property type="component" value="Unassembled WGS sequence"/>
</dbReference>
<reference evidence="3" key="1">
    <citation type="submission" date="2020-10" db="EMBL/GenBank/DDBJ databases">
        <authorList>
            <person name="Gilroy R."/>
        </authorList>
    </citation>
    <scope>NUCLEOTIDE SEQUENCE</scope>
    <source>
        <strain evidence="3">6919</strain>
    </source>
</reference>
<sequence>MRKINLLIILTLLTTVTVSAQGYYDDDIYYDPSKAKEEKEAIYKEKLEEYMNSDEYKNMASPTYQVYNNSPRDVDEYNRRGGIYAIADTLQADSTAISGNNDVFEYTERIERFENPEIVKSSDDEVLKELYYANDVNIYIGTPSTYLSFGFYDPWYYPFGWRWSPYYTSYWAWDPWYRPYYGWYDPFWGPGYWHYPYHYHPHYAWGYAPNRHYSPTGRRPFGGNSGTHSNVGTGRRPAGGFDGYNSNRTTGRRPSSPSYTRPANGTIYNNGGTTGRQSFNGFRGGSNSDNNNSFRFYNNSPSRNNSTINRNNNNTRRQSFTTPSYRGGSNSGIRGGSSGGGRGSFGGGRGSGGRR</sequence>
<dbReference type="EMBL" id="JADIMC010000016">
    <property type="protein sequence ID" value="MBO8475593.1"/>
    <property type="molecule type" value="Genomic_DNA"/>
</dbReference>